<proteinExistence type="predicted"/>
<dbReference type="GO" id="GO:0010048">
    <property type="term" value="P:vernalization response"/>
    <property type="evidence" value="ECO:0007669"/>
    <property type="project" value="InterPro"/>
</dbReference>
<dbReference type="InterPro" id="IPR058585">
    <property type="entry name" value="Fn3_VIN3"/>
</dbReference>
<feature type="domain" description="Fibronectin type-III" evidence="7">
    <location>
        <begin position="340"/>
        <end position="435"/>
    </location>
</feature>
<keyword evidence="2" id="KW-0479">Metal-binding</keyword>
<keyword evidence="9" id="KW-1185">Reference proteome</keyword>
<dbReference type="GO" id="GO:0005634">
    <property type="term" value="C:nucleus"/>
    <property type="evidence" value="ECO:0007669"/>
    <property type="project" value="UniProtKB-SubCell"/>
</dbReference>
<keyword evidence="4" id="KW-0862">Zinc</keyword>
<name>A0A067KJH6_JATCU</name>
<evidence type="ECO:0000313" key="8">
    <source>
        <dbReference type="EMBL" id="KDP36386.1"/>
    </source>
</evidence>
<dbReference type="OrthoDB" id="600557at2759"/>
<keyword evidence="3" id="KW-0863">Zinc-finger</keyword>
<dbReference type="InterPro" id="IPR003961">
    <property type="entry name" value="FN3_dom"/>
</dbReference>
<dbReference type="STRING" id="180498.A0A067KJH6"/>
<evidence type="ECO:0000259" key="7">
    <source>
        <dbReference type="PROSITE" id="PS50853"/>
    </source>
</evidence>
<dbReference type="CDD" id="cd15521">
    <property type="entry name" value="PHD_VIN3_plant"/>
    <property type="match status" value="1"/>
</dbReference>
<dbReference type="GO" id="GO:0008270">
    <property type="term" value="F:zinc ion binding"/>
    <property type="evidence" value="ECO:0007669"/>
    <property type="project" value="UniProtKB-KW"/>
</dbReference>
<dbReference type="PROSITE" id="PS50853">
    <property type="entry name" value="FN3"/>
    <property type="match status" value="1"/>
</dbReference>
<gene>
    <name evidence="8" type="ORF">JCGZ_08655</name>
</gene>
<feature type="region of interest" description="Disordered" evidence="6">
    <location>
        <begin position="88"/>
        <end position="114"/>
    </location>
</feature>
<dbReference type="PANTHER" id="PTHR46286:SF2">
    <property type="entry name" value="VIN3-LIKE PROTEIN 2"/>
    <property type="match status" value="1"/>
</dbReference>
<dbReference type="InterPro" id="IPR044514">
    <property type="entry name" value="VIN3-like"/>
</dbReference>
<evidence type="ECO:0000256" key="4">
    <source>
        <dbReference type="ARBA" id="ARBA00022833"/>
    </source>
</evidence>
<dbReference type="Proteomes" id="UP000027138">
    <property type="component" value="Unassembled WGS sequence"/>
</dbReference>
<comment type="subcellular location">
    <subcellularLocation>
        <location evidence="1">Nucleus</location>
    </subcellularLocation>
</comment>
<dbReference type="CDD" id="cd00063">
    <property type="entry name" value="FN3"/>
    <property type="match status" value="1"/>
</dbReference>
<evidence type="ECO:0000313" key="9">
    <source>
        <dbReference type="Proteomes" id="UP000027138"/>
    </source>
</evidence>
<dbReference type="EMBL" id="KK914437">
    <property type="protein sequence ID" value="KDP36386.1"/>
    <property type="molecule type" value="Genomic_DNA"/>
</dbReference>
<dbReference type="Pfam" id="PF23380">
    <property type="entry name" value="VIN3_C"/>
    <property type="match status" value="1"/>
</dbReference>
<evidence type="ECO:0000256" key="6">
    <source>
        <dbReference type="SAM" id="MobiDB-lite"/>
    </source>
</evidence>
<dbReference type="GO" id="GO:0040029">
    <property type="term" value="P:epigenetic regulation of gene expression"/>
    <property type="evidence" value="ECO:0007669"/>
    <property type="project" value="InterPro"/>
</dbReference>
<sequence>MDLSFGGSALDPSKCSKLSMDEKRELVYQLSKCAGASEMLQSWSRQEILQILCVEMGKERKYTGLTKLKIIEHLLKIVSEKKSGECEATTDVETESSPSLVQRSSKRQRKTDNPSRLAVSVNYNATNNGGNDLGNTVFCKNSACRATLKQDDVFCKRCSCCICYKYDDNKDPSLWLTCSSEPPFQGIACGMSCHLDCALKHESSGIRKDGHDGSFLCVACWKVNDLLGCWRKQLLIAKDTRRVDILCYRVSLSQKLLNSNGKYQKLHEIVDEAVKKLEAEVGPLTGLPVKMGRGIVNRLSSGPEVQKLCAFALESLDKMLSKTIVHPFPDTKIRDLNATASIIIRFEEVYATSLVVVLGSGDSPPGSIVGYNLWHRKARDPVYPTEPTCTLFVPNTRFLVAGLSSATEYNFKVVSFDDVRREMSMLEVQCCTQDEVPNCSVVERSQSPATNCSSLSNPSSVEDETNHNAQCGDQIFNRVDNYLSYCKDNGKIAAANVSTGAIICGSTSGGTQKDAVPLLDEEHAMQVVNSMPSSNVQKLQNKLLSEGQIVDEISTDDGSDIPAHTGLECVPYVGNSEASLPITPCKLEMIKDIQGRHPRLKSSNKDLSNGTSKGEEPQDASTSKKRSAERQDDECTANGHSDRDFEYYVKVIRWLECEGHIEKNFRQKFLTWYSLRATPQEIRVVKAFVDTFIQDPASLAEQLVDTFSECVSSRRSSVVPAGFCMKLWH</sequence>
<dbReference type="PANTHER" id="PTHR46286">
    <property type="entry name" value="VIN3-LIKE PROTEIN 2-RELATED"/>
    <property type="match status" value="1"/>
</dbReference>
<keyword evidence="5" id="KW-0539">Nucleus</keyword>
<evidence type="ECO:0000256" key="3">
    <source>
        <dbReference type="ARBA" id="ARBA00022771"/>
    </source>
</evidence>
<evidence type="ECO:0000256" key="2">
    <source>
        <dbReference type="ARBA" id="ARBA00022723"/>
    </source>
</evidence>
<protein>
    <recommendedName>
        <fullName evidence="7">Fibronectin type-III domain-containing protein</fullName>
    </recommendedName>
</protein>
<dbReference type="InterPro" id="IPR036116">
    <property type="entry name" value="FN3_sf"/>
</dbReference>
<feature type="region of interest" description="Disordered" evidence="6">
    <location>
        <begin position="596"/>
        <end position="637"/>
    </location>
</feature>
<dbReference type="InterPro" id="IPR056990">
    <property type="entry name" value="VIN3-like_C"/>
</dbReference>
<organism evidence="8 9">
    <name type="scientific">Jatropha curcas</name>
    <name type="common">Barbados nut</name>
    <dbReference type="NCBI Taxonomy" id="180498"/>
    <lineage>
        <taxon>Eukaryota</taxon>
        <taxon>Viridiplantae</taxon>
        <taxon>Streptophyta</taxon>
        <taxon>Embryophyta</taxon>
        <taxon>Tracheophyta</taxon>
        <taxon>Spermatophyta</taxon>
        <taxon>Magnoliopsida</taxon>
        <taxon>eudicotyledons</taxon>
        <taxon>Gunneridae</taxon>
        <taxon>Pentapetalae</taxon>
        <taxon>rosids</taxon>
        <taxon>fabids</taxon>
        <taxon>Malpighiales</taxon>
        <taxon>Euphorbiaceae</taxon>
        <taxon>Crotonoideae</taxon>
        <taxon>Jatropheae</taxon>
        <taxon>Jatropha</taxon>
    </lineage>
</organism>
<evidence type="ECO:0000256" key="1">
    <source>
        <dbReference type="ARBA" id="ARBA00004123"/>
    </source>
</evidence>
<dbReference type="InterPro" id="IPR032881">
    <property type="entry name" value="Oberon-like_PHD"/>
</dbReference>
<dbReference type="KEGG" id="jcu:105635575"/>
<reference evidence="8 9" key="1">
    <citation type="journal article" date="2014" name="PLoS ONE">
        <title>Global Analysis of Gene Expression Profiles in Physic Nut (Jatropha curcas L.) Seedlings Exposed to Salt Stress.</title>
        <authorList>
            <person name="Zhang L."/>
            <person name="Zhang C."/>
            <person name="Wu P."/>
            <person name="Chen Y."/>
            <person name="Li M."/>
            <person name="Jiang H."/>
            <person name="Wu G."/>
        </authorList>
    </citation>
    <scope>NUCLEOTIDE SEQUENCE [LARGE SCALE GENOMIC DNA]</scope>
    <source>
        <strain evidence="9">cv. GZQX0401</strain>
        <tissue evidence="8">Young leaves</tissue>
    </source>
</reference>
<evidence type="ECO:0000256" key="5">
    <source>
        <dbReference type="ARBA" id="ARBA00023242"/>
    </source>
</evidence>
<accession>A0A067KJH6</accession>
<dbReference type="SUPFAM" id="SSF49265">
    <property type="entry name" value="Fibronectin type III"/>
    <property type="match status" value="1"/>
</dbReference>
<dbReference type="AlphaFoldDB" id="A0A067KJH6"/>
<dbReference type="Pfam" id="PF23376">
    <property type="entry name" value="Fn3_VIN3"/>
    <property type="match status" value="1"/>
</dbReference>
<dbReference type="Pfam" id="PF07227">
    <property type="entry name" value="PHD_Oberon"/>
    <property type="match status" value="1"/>
</dbReference>